<dbReference type="Pfam" id="PF05108">
    <property type="entry name" value="T7SS_ESX1_EccB"/>
    <property type="match status" value="1"/>
</dbReference>
<organism evidence="11 12">
    <name type="scientific">Micromonospora sonneratiae</name>
    <dbReference type="NCBI Taxonomy" id="1184706"/>
    <lineage>
        <taxon>Bacteria</taxon>
        <taxon>Bacillati</taxon>
        <taxon>Actinomycetota</taxon>
        <taxon>Actinomycetes</taxon>
        <taxon>Micromonosporales</taxon>
        <taxon>Micromonosporaceae</taxon>
        <taxon>Micromonospora</taxon>
    </lineage>
</organism>
<comment type="subcellular location">
    <subcellularLocation>
        <location evidence="1">Cell membrane</location>
        <topology evidence="1">Single-pass membrane protein</topology>
    </subcellularLocation>
</comment>
<evidence type="ECO:0000256" key="4">
    <source>
        <dbReference type="ARBA" id="ARBA00022692"/>
    </source>
</evidence>
<evidence type="ECO:0000256" key="5">
    <source>
        <dbReference type="ARBA" id="ARBA00022741"/>
    </source>
</evidence>
<evidence type="ECO:0000256" key="6">
    <source>
        <dbReference type="ARBA" id="ARBA00022801"/>
    </source>
</evidence>
<dbReference type="EMBL" id="JBHTMP010000061">
    <property type="protein sequence ID" value="MFD1324903.1"/>
    <property type="molecule type" value="Genomic_DNA"/>
</dbReference>
<evidence type="ECO:0000313" key="12">
    <source>
        <dbReference type="Proteomes" id="UP001597260"/>
    </source>
</evidence>
<evidence type="ECO:0000256" key="3">
    <source>
        <dbReference type="ARBA" id="ARBA00022475"/>
    </source>
</evidence>
<dbReference type="Proteomes" id="UP001597260">
    <property type="component" value="Unassembled WGS sequence"/>
</dbReference>
<dbReference type="PANTHER" id="PTHR40765">
    <property type="entry name" value="ESX-2 SECRETION SYSTEM ATPASE ECCB2"/>
    <property type="match status" value="1"/>
</dbReference>
<dbReference type="InterPro" id="IPR007795">
    <property type="entry name" value="T7SS_EccB"/>
</dbReference>
<evidence type="ECO:0000313" key="11">
    <source>
        <dbReference type="EMBL" id="MFD1324903.1"/>
    </source>
</evidence>
<evidence type="ECO:0000256" key="9">
    <source>
        <dbReference type="ARBA" id="ARBA00023136"/>
    </source>
</evidence>
<dbReference type="Gene3D" id="3.30.2390.20">
    <property type="entry name" value="Type VII secretion system EccB, repeat 1 domain"/>
    <property type="match status" value="1"/>
</dbReference>
<protein>
    <submittedName>
        <fullName evidence="11">Type VII secretion protein EccB</fullName>
    </submittedName>
</protein>
<gene>
    <name evidence="11" type="primary">eccB</name>
    <name evidence="11" type="ORF">ACFQ4H_27840</name>
</gene>
<sequence>MLSRRDLIHSRQHLRQRLVCAVVSHRPDPLDWAGRHATTAMFAGLMVLVIALGGTAIYGKIFPGGSKAWRKCDAVIVERETGAKYVCGVTAGKLHPTLNFASASMIIGSTKQVVVARASLTWPRGEPVGIDGAPDNLPEPKRLLKGRWSLCSVIRPDETGTGRPSTVVLVGASPAGGQSVGDRALMVAGPDGGRQLIWRGTRYPISKPEIVLPVLGLAPAQGVPVGAAWLAPIPVGATLGPIEVTGVGQVLPKLPRMKVGQLARVTNADGTTRFYLAQQQGLQEVTELQKSLVRTNNTQPPVTLSPTDLATPGLTIMSPMTWTGIAPPTTMPSFASPRTAEQSICATLGNRLPVGVVLDGSLPSTADRITPSKQPAGQAPVADAVIVPATYGALVTGLASDNAPDGARALVTDLGIRYALADADSAKAMGLSGTPVPVPAGLLDLLPEGPSLDRQSARRIWHPERVG</sequence>
<evidence type="ECO:0000256" key="7">
    <source>
        <dbReference type="ARBA" id="ARBA00022840"/>
    </source>
</evidence>
<keyword evidence="8 10" id="KW-1133">Transmembrane helix</keyword>
<feature type="transmembrane region" description="Helical" evidence="10">
    <location>
        <begin position="40"/>
        <end position="61"/>
    </location>
</feature>
<dbReference type="NCBIfam" id="TIGR03919">
    <property type="entry name" value="T7SS_EccB"/>
    <property type="match status" value="1"/>
</dbReference>
<dbReference type="RefSeq" id="WP_377576306.1">
    <property type="nucleotide sequence ID" value="NZ_JBHTMP010000061.1"/>
</dbReference>
<dbReference type="PANTHER" id="PTHR40765:SF2">
    <property type="entry name" value="ESX-2 SECRETION SYSTEM ATPASE ECCB2"/>
    <property type="match status" value="1"/>
</dbReference>
<name>A0ABW3YK77_9ACTN</name>
<comment type="similarity">
    <text evidence="2">Belongs to the EccB family.</text>
</comment>
<keyword evidence="6" id="KW-0378">Hydrolase</keyword>
<dbReference type="InterPro" id="IPR044857">
    <property type="entry name" value="T7SS_EccB_R1"/>
</dbReference>
<proteinExistence type="inferred from homology"/>
<keyword evidence="5" id="KW-0547">Nucleotide-binding</keyword>
<keyword evidence="7" id="KW-0067">ATP-binding</keyword>
<comment type="caution">
    <text evidence="11">The sequence shown here is derived from an EMBL/GenBank/DDBJ whole genome shotgun (WGS) entry which is preliminary data.</text>
</comment>
<dbReference type="InterPro" id="IPR042485">
    <property type="entry name" value="T7SS_EccB_R3"/>
</dbReference>
<evidence type="ECO:0000256" key="10">
    <source>
        <dbReference type="SAM" id="Phobius"/>
    </source>
</evidence>
<keyword evidence="4 10" id="KW-0812">Transmembrane</keyword>
<evidence type="ECO:0000256" key="1">
    <source>
        <dbReference type="ARBA" id="ARBA00004162"/>
    </source>
</evidence>
<keyword evidence="9 10" id="KW-0472">Membrane</keyword>
<keyword evidence="3" id="KW-1003">Cell membrane</keyword>
<dbReference type="Gene3D" id="2.40.50.910">
    <property type="entry name" value="Type VII secretion system EccB, repeat 3 domain"/>
    <property type="match status" value="1"/>
</dbReference>
<accession>A0ABW3YK77</accession>
<evidence type="ECO:0000256" key="2">
    <source>
        <dbReference type="ARBA" id="ARBA00008149"/>
    </source>
</evidence>
<evidence type="ECO:0000256" key="8">
    <source>
        <dbReference type="ARBA" id="ARBA00022989"/>
    </source>
</evidence>
<keyword evidence="12" id="KW-1185">Reference proteome</keyword>
<reference evidence="12" key="1">
    <citation type="journal article" date="2019" name="Int. J. Syst. Evol. Microbiol.">
        <title>The Global Catalogue of Microorganisms (GCM) 10K type strain sequencing project: providing services to taxonomists for standard genome sequencing and annotation.</title>
        <authorList>
            <consortium name="The Broad Institute Genomics Platform"/>
            <consortium name="The Broad Institute Genome Sequencing Center for Infectious Disease"/>
            <person name="Wu L."/>
            <person name="Ma J."/>
        </authorList>
    </citation>
    <scope>NUCLEOTIDE SEQUENCE [LARGE SCALE GENOMIC DNA]</scope>
    <source>
        <strain evidence="12">JCM 31037</strain>
    </source>
</reference>